<feature type="signal peptide" evidence="1">
    <location>
        <begin position="1"/>
        <end position="26"/>
    </location>
</feature>
<evidence type="ECO:0000313" key="3">
    <source>
        <dbReference type="EMBL" id="ABE56811.1"/>
    </source>
</evidence>
<protein>
    <submittedName>
        <fullName evidence="3">Putative lipoprotein</fullName>
    </submittedName>
</protein>
<sequence>MRKSLLSVCVAAVLAPMALSMGIAHGAEADSLASAMTDGKASINLNLRYESVEQDNALKDADALTLRTRLNYTTAEFNGFSSVVEFEDSRVVAGMDNYNDGLGYQAGYSVIADPETTELDHGYVQYKNQGFTAKAGRQALMFDGQRFVGDVGWRQDRQTFDGVMLAYQFTEAFKLDYMYVSQRNRIFAEDRDLDAKDHLINASLKTDLGLLSAYSYLLEVDDNTTNGLDTYGVRFDGAKQLQEAKLLYALEYATQDADSASSSYSANYYSLEVGAAFSGITTKLGYEVLGSDDGLYGFATPLATLHKFNGWADQFLTTPKEGLVDMYALVSVPVGGGSFTLMYHKFETDEANATVDDLGSEIDLVYTMPVAKNYTLGVKYAAYSAGDAAAGKVDTDKVWLWGSAAF</sequence>
<dbReference type="InterPro" id="IPR023614">
    <property type="entry name" value="Porin_dom_sf"/>
</dbReference>
<dbReference type="OrthoDB" id="9767539at2"/>
<dbReference type="RefSeq" id="WP_011497951.1">
    <property type="nucleotide sequence ID" value="NC_007954.1"/>
</dbReference>
<gene>
    <name evidence="3" type="ordered locus">Sden_3536</name>
</gene>
<keyword evidence="4" id="KW-1185">Reference proteome</keyword>
<dbReference type="AlphaFoldDB" id="Q12IB5"/>
<dbReference type="STRING" id="318161.Sden_3536"/>
<dbReference type="InterPro" id="IPR025388">
    <property type="entry name" value="Alginate_export_dom"/>
</dbReference>
<keyword evidence="3" id="KW-0449">Lipoprotein</keyword>
<evidence type="ECO:0000259" key="2">
    <source>
        <dbReference type="Pfam" id="PF13372"/>
    </source>
</evidence>
<feature type="domain" description="Alginate export" evidence="2">
    <location>
        <begin position="46"/>
        <end position="281"/>
    </location>
</feature>
<feature type="chain" id="PRO_5004181363" evidence="1">
    <location>
        <begin position="27"/>
        <end position="406"/>
    </location>
</feature>
<dbReference type="HOGENOM" id="CLU_045097_0_0_6"/>
<reference evidence="3 4" key="1">
    <citation type="submission" date="2006-03" db="EMBL/GenBank/DDBJ databases">
        <title>Complete sequence of Shewanella denitrificans OS217.</title>
        <authorList>
            <consortium name="US DOE Joint Genome Institute"/>
            <person name="Copeland A."/>
            <person name="Lucas S."/>
            <person name="Lapidus A."/>
            <person name="Barry K."/>
            <person name="Detter J.C."/>
            <person name="Glavina del Rio T."/>
            <person name="Hammon N."/>
            <person name="Israni S."/>
            <person name="Dalin E."/>
            <person name="Tice H."/>
            <person name="Pitluck S."/>
            <person name="Brettin T."/>
            <person name="Bruce D."/>
            <person name="Han C."/>
            <person name="Tapia R."/>
            <person name="Gilna P."/>
            <person name="Kiss H."/>
            <person name="Schmutz J."/>
            <person name="Larimer F."/>
            <person name="Land M."/>
            <person name="Hauser L."/>
            <person name="Kyrpides N."/>
            <person name="Lykidis A."/>
            <person name="Richardson P."/>
        </authorList>
    </citation>
    <scope>NUCLEOTIDE SEQUENCE [LARGE SCALE GENOMIC DNA]</scope>
    <source>
        <strain evidence="4">OS217 / ATCC BAA-1090 / DSM 15013</strain>
    </source>
</reference>
<dbReference type="eggNOG" id="COG3203">
    <property type="taxonomic scope" value="Bacteria"/>
</dbReference>
<dbReference type="Proteomes" id="UP000001982">
    <property type="component" value="Chromosome"/>
</dbReference>
<organism evidence="3 4">
    <name type="scientific">Shewanella denitrificans (strain OS217 / ATCC BAA-1090 / DSM 15013)</name>
    <dbReference type="NCBI Taxonomy" id="318161"/>
    <lineage>
        <taxon>Bacteria</taxon>
        <taxon>Pseudomonadati</taxon>
        <taxon>Pseudomonadota</taxon>
        <taxon>Gammaproteobacteria</taxon>
        <taxon>Alteromonadales</taxon>
        <taxon>Shewanellaceae</taxon>
        <taxon>Shewanella</taxon>
    </lineage>
</organism>
<dbReference type="Pfam" id="PF13372">
    <property type="entry name" value="Alginate_exp"/>
    <property type="match status" value="1"/>
</dbReference>
<evidence type="ECO:0000313" key="4">
    <source>
        <dbReference type="Proteomes" id="UP000001982"/>
    </source>
</evidence>
<dbReference type="KEGG" id="sdn:Sden_3536"/>
<dbReference type="Gene3D" id="2.40.160.10">
    <property type="entry name" value="Porin"/>
    <property type="match status" value="1"/>
</dbReference>
<accession>Q12IB5</accession>
<proteinExistence type="predicted"/>
<name>Q12IB5_SHEDO</name>
<keyword evidence="1" id="KW-0732">Signal</keyword>
<evidence type="ECO:0000256" key="1">
    <source>
        <dbReference type="SAM" id="SignalP"/>
    </source>
</evidence>
<dbReference type="EMBL" id="CP000302">
    <property type="protein sequence ID" value="ABE56811.1"/>
    <property type="molecule type" value="Genomic_DNA"/>
</dbReference>